<dbReference type="PROSITE" id="PS50929">
    <property type="entry name" value="ABC_TM1F"/>
    <property type="match status" value="1"/>
</dbReference>
<dbReference type="EMBL" id="VUNQ01000057">
    <property type="protein sequence ID" value="MSU03147.1"/>
    <property type="molecule type" value="Genomic_DNA"/>
</dbReference>
<keyword evidence="8" id="KW-1185">Reference proteome</keyword>
<feature type="domain" description="ABC transmembrane type-1" evidence="6">
    <location>
        <begin position="27"/>
        <end position="146"/>
    </location>
</feature>
<evidence type="ECO:0000313" key="8">
    <source>
        <dbReference type="Proteomes" id="UP000469523"/>
    </source>
</evidence>
<dbReference type="AlphaFoldDB" id="A0A6N7XZ84"/>
<dbReference type="Pfam" id="PF00664">
    <property type="entry name" value="ABC_membrane"/>
    <property type="match status" value="1"/>
</dbReference>
<reference evidence="7 8" key="1">
    <citation type="submission" date="2019-09" db="EMBL/GenBank/DDBJ databases">
        <title>In-depth cultivation of the pig gut microbiome towards novel bacterial diversity and tailored functional studies.</title>
        <authorList>
            <person name="Wylensek D."/>
            <person name="Hitch T.C.A."/>
            <person name="Clavel T."/>
        </authorList>
    </citation>
    <scope>NUCLEOTIDE SEQUENCE [LARGE SCALE GENOMIC DNA]</scope>
    <source>
        <strain evidence="7 8">WCA3-693-APC-4?</strain>
    </source>
</reference>
<dbReference type="Proteomes" id="UP000469523">
    <property type="component" value="Unassembled WGS sequence"/>
</dbReference>
<evidence type="ECO:0000313" key="7">
    <source>
        <dbReference type="EMBL" id="MSU03147.1"/>
    </source>
</evidence>
<dbReference type="GO" id="GO:0005524">
    <property type="term" value="F:ATP binding"/>
    <property type="evidence" value="ECO:0007669"/>
    <property type="project" value="UniProtKB-KW"/>
</dbReference>
<dbReference type="RefSeq" id="WP_154442656.1">
    <property type="nucleotide sequence ID" value="NZ_VUNQ01000057.1"/>
</dbReference>
<comment type="subcellular location">
    <subcellularLocation>
        <location evidence="1">Cell membrane</location>
        <topology evidence="1">Multi-pass membrane protein</topology>
    </subcellularLocation>
</comment>
<comment type="caution">
    <text evidence="7">The sequence shown here is derived from an EMBL/GenBank/DDBJ whole genome shotgun (WGS) entry which is preliminary data.</text>
</comment>
<accession>A0A6N7XZ84</accession>
<dbReference type="SUPFAM" id="SSF90123">
    <property type="entry name" value="ABC transporter transmembrane region"/>
    <property type="match status" value="1"/>
</dbReference>
<sequence>MTNNRQPNKKIIIDILRLFSPYRKRIVIIIISIIFTSLISIFTPLIRQILIDDGIIKNDIKTVGFITLVMLLFVIVNLLFEYIEMVNSTYITQMVPFNLLKECFDKMLRLKMAYYDNTNYYKVIENIKFDISTITTIVDQSTFLILVERQPFFRQIYSEQEYTF</sequence>
<name>A0A6N7XZ84_9FIRM</name>
<evidence type="ECO:0000256" key="4">
    <source>
        <dbReference type="ARBA" id="ARBA00023136"/>
    </source>
</evidence>
<dbReference type="GO" id="GO:0005886">
    <property type="term" value="C:plasma membrane"/>
    <property type="evidence" value="ECO:0007669"/>
    <property type="project" value="UniProtKB-SubCell"/>
</dbReference>
<evidence type="ECO:0000256" key="3">
    <source>
        <dbReference type="ARBA" id="ARBA00022989"/>
    </source>
</evidence>
<evidence type="ECO:0000256" key="2">
    <source>
        <dbReference type="ARBA" id="ARBA00022692"/>
    </source>
</evidence>
<evidence type="ECO:0000256" key="1">
    <source>
        <dbReference type="ARBA" id="ARBA00004651"/>
    </source>
</evidence>
<evidence type="ECO:0000259" key="6">
    <source>
        <dbReference type="PROSITE" id="PS50929"/>
    </source>
</evidence>
<protein>
    <submittedName>
        <fullName evidence="7">ABC transporter ATP-binding protein</fullName>
    </submittedName>
</protein>
<dbReference type="InterPro" id="IPR036640">
    <property type="entry name" value="ABC1_TM_sf"/>
</dbReference>
<gene>
    <name evidence="7" type="ORF">FYJ83_16930</name>
</gene>
<evidence type="ECO:0000256" key="5">
    <source>
        <dbReference type="SAM" id="Phobius"/>
    </source>
</evidence>
<dbReference type="Gene3D" id="1.20.1560.10">
    <property type="entry name" value="ABC transporter type 1, transmembrane domain"/>
    <property type="match status" value="1"/>
</dbReference>
<feature type="transmembrane region" description="Helical" evidence="5">
    <location>
        <begin position="26"/>
        <end position="50"/>
    </location>
</feature>
<keyword evidence="7" id="KW-0547">Nucleotide-binding</keyword>
<dbReference type="InterPro" id="IPR011527">
    <property type="entry name" value="ABC1_TM_dom"/>
</dbReference>
<keyword evidence="3 5" id="KW-1133">Transmembrane helix</keyword>
<keyword evidence="4 5" id="KW-0472">Membrane</keyword>
<proteinExistence type="predicted"/>
<keyword evidence="7" id="KW-0067">ATP-binding</keyword>
<keyword evidence="2 5" id="KW-0812">Transmembrane</keyword>
<organism evidence="7 8">
    <name type="scientific">Tissierella pigra</name>
    <dbReference type="NCBI Taxonomy" id="2607614"/>
    <lineage>
        <taxon>Bacteria</taxon>
        <taxon>Bacillati</taxon>
        <taxon>Bacillota</taxon>
        <taxon>Tissierellia</taxon>
        <taxon>Tissierellales</taxon>
        <taxon>Tissierellaceae</taxon>
        <taxon>Tissierella</taxon>
    </lineage>
</organism>
<dbReference type="GO" id="GO:0140359">
    <property type="term" value="F:ABC-type transporter activity"/>
    <property type="evidence" value="ECO:0007669"/>
    <property type="project" value="InterPro"/>
</dbReference>
<feature type="transmembrane region" description="Helical" evidence="5">
    <location>
        <begin position="62"/>
        <end position="80"/>
    </location>
</feature>